<comment type="caution">
    <text evidence="2">The sequence shown here is derived from an EMBL/GenBank/DDBJ whole genome shotgun (WGS) entry which is preliminary data.</text>
</comment>
<keyword evidence="3" id="KW-1185">Reference proteome</keyword>
<dbReference type="Proteomes" id="UP001501758">
    <property type="component" value="Unassembled WGS sequence"/>
</dbReference>
<dbReference type="EMBL" id="BAAAGE010000002">
    <property type="protein sequence ID" value="GAA0722397.1"/>
    <property type="molecule type" value="Genomic_DNA"/>
</dbReference>
<dbReference type="InterPro" id="IPR037401">
    <property type="entry name" value="SnoaL-like"/>
</dbReference>
<gene>
    <name evidence="2" type="ORF">GCM10009430_24760</name>
</gene>
<dbReference type="SUPFAM" id="SSF54427">
    <property type="entry name" value="NTF2-like"/>
    <property type="match status" value="1"/>
</dbReference>
<feature type="domain" description="SnoaL-like" evidence="1">
    <location>
        <begin position="61"/>
        <end position="175"/>
    </location>
</feature>
<dbReference type="Pfam" id="PF13474">
    <property type="entry name" value="SnoaL_3"/>
    <property type="match status" value="1"/>
</dbReference>
<evidence type="ECO:0000313" key="2">
    <source>
        <dbReference type="EMBL" id="GAA0722397.1"/>
    </source>
</evidence>
<organism evidence="2 3">
    <name type="scientific">Aquimarina litoralis</name>
    <dbReference type="NCBI Taxonomy" id="584605"/>
    <lineage>
        <taxon>Bacteria</taxon>
        <taxon>Pseudomonadati</taxon>
        <taxon>Bacteroidota</taxon>
        <taxon>Flavobacteriia</taxon>
        <taxon>Flavobacteriales</taxon>
        <taxon>Flavobacteriaceae</taxon>
        <taxon>Aquimarina</taxon>
    </lineage>
</organism>
<dbReference type="InterPro" id="IPR032710">
    <property type="entry name" value="NTF2-like_dom_sf"/>
</dbReference>
<accession>A0ABP3U181</accession>
<evidence type="ECO:0000313" key="3">
    <source>
        <dbReference type="Proteomes" id="UP001501758"/>
    </source>
</evidence>
<dbReference type="Gene3D" id="3.10.450.50">
    <property type="match status" value="1"/>
</dbReference>
<name>A0ABP3U181_9FLAO</name>
<protein>
    <recommendedName>
        <fullName evidence="1">SnoaL-like domain-containing protein</fullName>
    </recommendedName>
</protein>
<reference evidence="3" key="1">
    <citation type="journal article" date="2019" name="Int. J. Syst. Evol. Microbiol.">
        <title>The Global Catalogue of Microorganisms (GCM) 10K type strain sequencing project: providing services to taxonomists for standard genome sequencing and annotation.</title>
        <authorList>
            <consortium name="The Broad Institute Genomics Platform"/>
            <consortium name="The Broad Institute Genome Sequencing Center for Infectious Disease"/>
            <person name="Wu L."/>
            <person name="Ma J."/>
        </authorList>
    </citation>
    <scope>NUCLEOTIDE SEQUENCE [LARGE SCALE GENOMIC DNA]</scope>
    <source>
        <strain evidence="3">JCM 15974</strain>
    </source>
</reference>
<proteinExistence type="predicted"/>
<sequence>MVNYALFIKKLSYSNVIKKARTIILLFLVFSMAWSCKGDNTNTLSHTDHKTNILKEEQAILNTLNNETKAAFRRDYKAWQDYWIQDSSITKVYLDFTTKKFSESVGWEEISRFVKTFMDEHPEPEPIPKLLDKINVRLYGDGAWVTYEQQDSLRGLKRETRLMEKVDGHWKIAGMQTTIYGLPISNE</sequence>
<evidence type="ECO:0000259" key="1">
    <source>
        <dbReference type="Pfam" id="PF13474"/>
    </source>
</evidence>